<name>A0A100HK91_9DEIO</name>
<dbReference type="EMBL" id="BCMS01000001">
    <property type="protein sequence ID" value="GAQ22296.1"/>
    <property type="molecule type" value="Genomic_DNA"/>
</dbReference>
<keyword evidence="2" id="KW-1185">Reference proteome</keyword>
<evidence type="ECO:0000313" key="1">
    <source>
        <dbReference type="EMBL" id="GAQ22296.1"/>
    </source>
</evidence>
<evidence type="ECO:0000313" key="2">
    <source>
        <dbReference type="Proteomes" id="UP000056209"/>
    </source>
</evidence>
<dbReference type="RefSeq" id="WP_256435016.1">
    <property type="nucleotide sequence ID" value="NZ_BCMS01000001.1"/>
</dbReference>
<accession>A0A100HK91</accession>
<dbReference type="Proteomes" id="UP000056209">
    <property type="component" value="Unassembled WGS sequence"/>
</dbReference>
<gene>
    <name evidence="1" type="ORF">DEIGR_102323</name>
</gene>
<dbReference type="AlphaFoldDB" id="A0A100HK91"/>
<organism evidence="1 2">
    <name type="scientific">Deinococcus grandis</name>
    <dbReference type="NCBI Taxonomy" id="57498"/>
    <lineage>
        <taxon>Bacteria</taxon>
        <taxon>Thermotogati</taxon>
        <taxon>Deinococcota</taxon>
        <taxon>Deinococci</taxon>
        <taxon>Deinococcales</taxon>
        <taxon>Deinococcaceae</taxon>
        <taxon>Deinococcus</taxon>
    </lineage>
</organism>
<proteinExistence type="predicted"/>
<comment type="caution">
    <text evidence="1">The sequence shown here is derived from an EMBL/GenBank/DDBJ whole genome shotgun (WGS) entry which is preliminary data.</text>
</comment>
<sequence>MYSSDLDLITKSRLTATGDVALAQRAARRLPRWLRRLTRR</sequence>
<reference evidence="2" key="1">
    <citation type="submission" date="2015-11" db="EMBL/GenBank/DDBJ databases">
        <title>Draft Genome Sequence of the Radioresistant Bacterium Deinococcus grandis, Isolated from Freshwater Fish in Japan.</title>
        <authorList>
            <person name="Satoh K."/>
            <person name="Onodera T."/>
            <person name="Omoso K."/>
            <person name="Takeda-Yano K."/>
            <person name="Katayama T."/>
            <person name="Oono Y."/>
            <person name="Narumi I."/>
        </authorList>
    </citation>
    <scope>NUCLEOTIDE SEQUENCE [LARGE SCALE GENOMIC DNA]</scope>
    <source>
        <strain evidence="2">ATCC 43672</strain>
    </source>
</reference>
<protein>
    <submittedName>
        <fullName evidence="1">Uncharacterized protein</fullName>
    </submittedName>
</protein>